<gene>
    <name evidence="2" type="ORF">COU10_00320</name>
</gene>
<proteinExistence type="predicted"/>
<accession>A0A2H0UP98</accession>
<keyword evidence="1" id="KW-1133">Transmembrane helix</keyword>
<comment type="caution">
    <text evidence="2">The sequence shown here is derived from an EMBL/GenBank/DDBJ whole genome shotgun (WGS) entry which is preliminary data.</text>
</comment>
<keyword evidence="1" id="KW-0812">Transmembrane</keyword>
<evidence type="ECO:0000256" key="1">
    <source>
        <dbReference type="SAM" id="Phobius"/>
    </source>
</evidence>
<keyword evidence="1" id="KW-0472">Membrane</keyword>
<name>A0A2H0UP98_9BACT</name>
<organism evidence="2 3">
    <name type="scientific">Candidatus Harrisonbacteria bacterium CG10_big_fil_rev_8_21_14_0_10_45_28</name>
    <dbReference type="NCBI Taxonomy" id="1974586"/>
    <lineage>
        <taxon>Bacteria</taxon>
        <taxon>Candidatus Harrisoniibacteriota</taxon>
    </lineage>
</organism>
<protein>
    <submittedName>
        <fullName evidence="2">Uncharacterized protein</fullName>
    </submittedName>
</protein>
<reference evidence="3" key="1">
    <citation type="submission" date="2017-09" db="EMBL/GenBank/DDBJ databases">
        <title>Depth-based differentiation of microbial function through sediment-hosted aquifers and enrichment of novel symbionts in the deep terrestrial subsurface.</title>
        <authorList>
            <person name="Probst A.J."/>
            <person name="Ladd B."/>
            <person name="Jarett J.K."/>
            <person name="Geller-Mcgrath D.E."/>
            <person name="Sieber C.M.K."/>
            <person name="Emerson J.B."/>
            <person name="Anantharaman K."/>
            <person name="Thomas B.C."/>
            <person name="Malmstrom R."/>
            <person name="Stieglmeier M."/>
            <person name="Klingl A."/>
            <person name="Woyke T."/>
            <person name="Ryan C.M."/>
            <person name="Banfield J.F."/>
        </authorList>
    </citation>
    <scope>NUCLEOTIDE SEQUENCE [LARGE SCALE GENOMIC DNA]</scope>
</reference>
<dbReference type="Proteomes" id="UP000230903">
    <property type="component" value="Unassembled WGS sequence"/>
</dbReference>
<dbReference type="AlphaFoldDB" id="A0A2H0UP98"/>
<evidence type="ECO:0000313" key="3">
    <source>
        <dbReference type="Proteomes" id="UP000230903"/>
    </source>
</evidence>
<evidence type="ECO:0000313" key="2">
    <source>
        <dbReference type="EMBL" id="PIR88223.1"/>
    </source>
</evidence>
<sequence length="101" mass="11098">MPSKAGSTRVADPMRVPQAAIRTMAIDIKAISIGKVSPQPEIITPPTVDLDIVASEEEKVVSRHFSMRALFLLTVLIGMGVVFYFYIWPLLAKALSSEVIR</sequence>
<feature type="transmembrane region" description="Helical" evidence="1">
    <location>
        <begin position="69"/>
        <end position="87"/>
    </location>
</feature>
<dbReference type="EMBL" id="PFBC01000006">
    <property type="protein sequence ID" value="PIR88223.1"/>
    <property type="molecule type" value="Genomic_DNA"/>
</dbReference>